<feature type="compositionally biased region" description="Acidic residues" evidence="6">
    <location>
        <begin position="96"/>
        <end position="110"/>
    </location>
</feature>
<dbReference type="GO" id="GO:0005516">
    <property type="term" value="F:calmodulin binding"/>
    <property type="evidence" value="ECO:0007669"/>
    <property type="project" value="UniProtKB-KW"/>
</dbReference>
<dbReference type="CTD" id="101885554"/>
<evidence type="ECO:0000259" key="7">
    <source>
        <dbReference type="PROSITE" id="PS51893"/>
    </source>
</evidence>
<proteinExistence type="predicted"/>
<reference evidence="8" key="2">
    <citation type="submission" date="2025-09" db="UniProtKB">
        <authorList>
            <consortium name="Ensembl"/>
        </authorList>
    </citation>
    <scope>IDENTIFICATION</scope>
</reference>
<feature type="compositionally biased region" description="Basic and acidic residues" evidence="6">
    <location>
        <begin position="1954"/>
        <end position="1982"/>
    </location>
</feature>
<evidence type="ECO:0000256" key="2">
    <source>
        <dbReference type="ARBA" id="ARBA00022553"/>
    </source>
</evidence>
<feature type="compositionally biased region" description="Basic and acidic residues" evidence="6">
    <location>
        <begin position="329"/>
        <end position="342"/>
    </location>
</feature>
<dbReference type="PROSITE" id="PS51893">
    <property type="entry name" value="AKAP_CAM_BD"/>
    <property type="match status" value="2"/>
</dbReference>
<dbReference type="GO" id="GO:0090036">
    <property type="term" value="P:regulation of protein kinase C signaling"/>
    <property type="evidence" value="ECO:0007669"/>
    <property type="project" value="InterPro"/>
</dbReference>
<reference evidence="8" key="1">
    <citation type="submission" date="2025-08" db="UniProtKB">
        <authorList>
            <consortium name="Ensembl"/>
        </authorList>
    </citation>
    <scope>IDENTIFICATION</scope>
</reference>
<dbReference type="GeneTree" id="ENSGT00940000169194"/>
<feature type="region of interest" description="Disordered" evidence="6">
    <location>
        <begin position="1231"/>
        <end position="1250"/>
    </location>
</feature>
<comment type="subcellular location">
    <subcellularLocation>
        <location evidence="1">Membrane</location>
        <topology evidence="1">Lipid-anchor</topology>
    </subcellularLocation>
</comment>
<feature type="region of interest" description="Disordered" evidence="6">
    <location>
        <begin position="142"/>
        <end position="263"/>
    </location>
</feature>
<dbReference type="GO" id="GO:0005737">
    <property type="term" value="C:cytoplasm"/>
    <property type="evidence" value="ECO:0007669"/>
    <property type="project" value="TreeGrafter"/>
</dbReference>
<dbReference type="Pfam" id="PF03832">
    <property type="entry name" value="WSK"/>
    <property type="match status" value="2"/>
</dbReference>
<feature type="compositionally biased region" description="Acidic residues" evidence="6">
    <location>
        <begin position="150"/>
        <end position="160"/>
    </location>
</feature>
<feature type="compositionally biased region" description="Polar residues" evidence="6">
    <location>
        <begin position="351"/>
        <end position="367"/>
    </location>
</feature>
<feature type="compositionally biased region" description="Basic and acidic residues" evidence="6">
    <location>
        <begin position="161"/>
        <end position="179"/>
    </location>
</feature>
<feature type="region of interest" description="Disordered" evidence="6">
    <location>
        <begin position="700"/>
        <end position="727"/>
    </location>
</feature>
<feature type="compositionally biased region" description="Basic and acidic residues" evidence="6">
    <location>
        <begin position="9"/>
        <end position="26"/>
    </location>
</feature>
<feature type="compositionally biased region" description="Basic residues" evidence="6">
    <location>
        <begin position="567"/>
        <end position="578"/>
    </location>
</feature>
<feature type="region of interest" description="Disordered" evidence="6">
    <location>
        <begin position="1278"/>
        <end position="1327"/>
    </location>
</feature>
<feature type="compositionally biased region" description="Acidic residues" evidence="6">
    <location>
        <begin position="1240"/>
        <end position="1250"/>
    </location>
</feature>
<accession>A0A3B4WBG5</accession>
<feature type="compositionally biased region" description="Basic and acidic residues" evidence="6">
    <location>
        <begin position="951"/>
        <end position="960"/>
    </location>
</feature>
<dbReference type="RefSeq" id="XP_023276787.1">
    <property type="nucleotide sequence ID" value="XM_023421019.1"/>
</dbReference>
<feature type="compositionally biased region" description="Basic and acidic residues" evidence="6">
    <location>
        <begin position="470"/>
        <end position="494"/>
    </location>
</feature>
<evidence type="ECO:0000256" key="4">
    <source>
        <dbReference type="ARBA" id="ARBA00023136"/>
    </source>
</evidence>
<dbReference type="Ensembl" id="ENSSLDT00000001552.1">
    <property type="protein sequence ID" value="ENSSLDP00000001471.1"/>
    <property type="gene ID" value="ENSSLDG00000001245.1"/>
</dbReference>
<evidence type="ECO:0000256" key="1">
    <source>
        <dbReference type="ARBA" id="ARBA00004635"/>
    </source>
</evidence>
<feature type="region of interest" description="Disordered" evidence="6">
    <location>
        <begin position="1"/>
        <end position="110"/>
    </location>
</feature>
<keyword evidence="5" id="KW-0449">Lipoprotein</keyword>
<evidence type="ECO:0000256" key="5">
    <source>
        <dbReference type="ARBA" id="ARBA00023288"/>
    </source>
</evidence>
<dbReference type="GO" id="GO:0007165">
    <property type="term" value="P:signal transduction"/>
    <property type="evidence" value="ECO:0007669"/>
    <property type="project" value="TreeGrafter"/>
</dbReference>
<feature type="compositionally biased region" description="Basic and acidic residues" evidence="6">
    <location>
        <begin position="579"/>
        <end position="588"/>
    </location>
</feature>
<keyword evidence="3" id="KW-0112">Calmodulin-binding</keyword>
<dbReference type="InterPro" id="IPR001573">
    <property type="entry name" value="AKAP_WSK"/>
</dbReference>
<dbReference type="GO" id="GO:0051018">
    <property type="term" value="F:protein kinase A binding"/>
    <property type="evidence" value="ECO:0007669"/>
    <property type="project" value="InterPro"/>
</dbReference>
<name>A0A3B4WBG5_SERLL</name>
<dbReference type="KEGG" id="slal:111665897"/>
<feature type="compositionally biased region" description="Basic and acidic residues" evidence="6">
    <location>
        <begin position="215"/>
        <end position="226"/>
    </location>
</feature>
<evidence type="ECO:0000256" key="3">
    <source>
        <dbReference type="ARBA" id="ARBA00022860"/>
    </source>
</evidence>
<feature type="compositionally biased region" description="Basic and acidic residues" evidence="6">
    <location>
        <begin position="392"/>
        <end position="406"/>
    </location>
</feature>
<dbReference type="PANTHER" id="PTHR23209">
    <property type="entry name" value="A-KINASE ANCHOR PROTEIN 12"/>
    <property type="match status" value="1"/>
</dbReference>
<feature type="region of interest" description="Disordered" evidence="6">
    <location>
        <begin position="1950"/>
        <end position="1998"/>
    </location>
</feature>
<dbReference type="STRING" id="1841481.ENSSLDP00000001471"/>
<dbReference type="OrthoDB" id="8931760at2759"/>
<feature type="compositionally biased region" description="Basic residues" evidence="6">
    <location>
        <begin position="381"/>
        <end position="391"/>
    </location>
</feature>
<feature type="compositionally biased region" description="Basic and acidic residues" evidence="6">
    <location>
        <begin position="654"/>
        <end position="673"/>
    </location>
</feature>
<keyword evidence="9" id="KW-1185">Reference proteome</keyword>
<keyword evidence="4" id="KW-0472">Membrane</keyword>
<feature type="region of interest" description="Disordered" evidence="6">
    <location>
        <begin position="1902"/>
        <end position="1938"/>
    </location>
</feature>
<dbReference type="GO" id="GO:0016020">
    <property type="term" value="C:membrane"/>
    <property type="evidence" value="ECO:0007669"/>
    <property type="project" value="UniProtKB-SubCell"/>
</dbReference>
<feature type="domain" description="A kinase-anchoring proteins AKAP-5 and AKAP-12 calmodulin (CaM)-binding" evidence="7">
    <location>
        <begin position="562"/>
        <end position="582"/>
    </location>
</feature>
<evidence type="ECO:0000313" key="8">
    <source>
        <dbReference type="Ensembl" id="ENSSLDP00000001471.1"/>
    </source>
</evidence>
<feature type="region of interest" description="Disordered" evidence="6">
    <location>
        <begin position="951"/>
        <end position="972"/>
    </location>
</feature>
<feature type="compositionally biased region" description="Acidic residues" evidence="6">
    <location>
        <begin position="623"/>
        <end position="639"/>
    </location>
</feature>
<feature type="compositionally biased region" description="Basic and acidic residues" evidence="6">
    <location>
        <begin position="415"/>
        <end position="424"/>
    </location>
</feature>
<evidence type="ECO:0000313" key="9">
    <source>
        <dbReference type="Proteomes" id="UP000261360"/>
    </source>
</evidence>
<feature type="compositionally biased region" description="Polar residues" evidence="6">
    <location>
        <begin position="589"/>
        <end position="603"/>
    </location>
</feature>
<feature type="region of interest" description="Disordered" evidence="6">
    <location>
        <begin position="1138"/>
        <end position="1165"/>
    </location>
</feature>
<dbReference type="InterPro" id="IPR028540">
    <property type="entry name" value="AKAP12"/>
</dbReference>
<dbReference type="GO" id="GO:0010739">
    <property type="term" value="P:positive regulation of protein kinase A signaling"/>
    <property type="evidence" value="ECO:0007669"/>
    <property type="project" value="InterPro"/>
</dbReference>
<feature type="region of interest" description="Disordered" evidence="6">
    <location>
        <begin position="321"/>
        <end position="675"/>
    </location>
</feature>
<dbReference type="Proteomes" id="UP000261360">
    <property type="component" value="Unplaced"/>
</dbReference>
<evidence type="ECO:0000256" key="6">
    <source>
        <dbReference type="SAM" id="MobiDB-lite"/>
    </source>
</evidence>
<feature type="domain" description="A kinase-anchoring proteins AKAP-5 and AKAP-12 calmodulin (CaM)-binding" evidence="7">
    <location>
        <begin position="436"/>
        <end position="456"/>
    </location>
</feature>
<organism evidence="8 9">
    <name type="scientific">Seriola lalandi dorsalis</name>
    <dbReference type="NCBI Taxonomy" id="1841481"/>
    <lineage>
        <taxon>Eukaryota</taxon>
        <taxon>Metazoa</taxon>
        <taxon>Chordata</taxon>
        <taxon>Craniata</taxon>
        <taxon>Vertebrata</taxon>
        <taxon>Euteleostomi</taxon>
        <taxon>Actinopterygii</taxon>
        <taxon>Neopterygii</taxon>
        <taxon>Teleostei</taxon>
        <taxon>Neoteleostei</taxon>
        <taxon>Acanthomorphata</taxon>
        <taxon>Carangaria</taxon>
        <taxon>Carangiformes</taxon>
        <taxon>Carangidae</taxon>
        <taxon>Seriola</taxon>
    </lineage>
</organism>
<dbReference type="GeneID" id="111665897"/>
<feature type="compositionally biased region" description="Polar residues" evidence="6">
    <location>
        <begin position="183"/>
        <end position="206"/>
    </location>
</feature>
<feature type="compositionally biased region" description="Low complexity" evidence="6">
    <location>
        <begin position="370"/>
        <end position="380"/>
    </location>
</feature>
<keyword evidence="2" id="KW-0597">Phosphoprotein</keyword>
<sequence length="2034" mass="223390">MGDAQSAQRENKKDAAAEEESGKVDDAPAEQNTEDKPLKNNGQISEINGKADSTIAEVNGHCEDESAAEAVLSPDEDVPETTKSLKEEDTPVENVEINENESPNEVDDNEEMIEMDSKQNDINESFRRFFSNIGLKLTVKRGSAEKAEIETDVPDETNEEESNRPEYIEGTAKETKSEDTEQNIDLTTAQETYDNDSTTCPTLTDATSEDILDNAEVKATEAKEVVGSENVDAATTSPVHEDEKAQQDATLEEDLHPPSSLEPDVVVSPIKRFFTTGIFSGLRKKKKPTEDETTDKELVEMGKETVETAEIQQDKEEISLGVEADTVETENKENKLKEEMNDGKSPPTDAVSVTVNEPEIMSSQEKVQASPLKRLLSGSSLKKHSKKQRGRKSSDAKLSDSGEHFSDQLMSSNESAEHQKEESPVQHPAEAAGEEDGAWASFKKLVTPKKRMKTSSLTKEEETQIPSSVEETKPSEGEQISDHSTEDGKKRKDSSVSWEAVLCGSGRRRSRSRKTSDSEDEMPQVENDNKKQDSPLESSNEVDEILAISPKQAGSPSEVDGGSTWKSLKKLVTPKRKAKNEEESKDNVQSDSEVAQDDSSFSIKNLLPGRKKRKSAEKQDQVSSDEADKEAASGEEDSETPAVVPLSEFDTIETEVHIETQADVESHVPKEADYELQQDLLDQMAEPVLPCDSLQTEVKKVQDDEDTLENETSTTPASDEEPEDLTELISKHQQLSDIPEEGIITETMATPASVTEDTARYDDTIADDLIEMTSEAITALEPVDITLTDETEMISAVSQLSESSKTSGNTTPVPVEYDIKDTEALLHEVVETICISPKAAPLCSDEISSERIVGSVSHQILESFVKEEPAILKIHRRSDATAIKIGLNAEELDVITELAATVQTESISEVNEGVSTEIVSEAPTVEIDTAKIVVDEVHEVSILHPEESIKELESTDESQHQVESQSEVDEAVSTETLSECEEIVADEGSLADEKESLQFDCQEVESAVTVAEETKDGSVEDQVQTLTQKDDEILHNITDQVQVEDKDQPPVEVEELQELAAAQAAKLESEEGCVQLLEKEVISEDIPATETITHEPIEKTKPLTEDNVEAEKEYELQADAAETEHIDEAEVLEAVQTATDSEEDRIQLPQGEILSEDIPTATDETKKENLIEISIEPENKGLKTDTLNIDNHQVAEVLQAIQVPTLDSKEGSVQSLEKEVISEATPKAETVTNELKEETEPLVEDNEPGDAFETEHVKELEVLEAKLDSEEVSVQSLEKELISEEIPPTETVELTQAPESSVEPEEEQSVGDAKTDHVEEPQVLPSDVNEIATEAETEVETSMHAHVVTESVEEGSAQELEKQILSEDVPKPDTKIAIASVTDETESKDVEELDQALKINEDQKTEGTQQDVQVGQENHIAEVVDDLQTLTAVHVSSVSEGASSVQVIEKTVFSEVTPATCVDSAAVTHEPKHEVHLSAVVASVEGEKEGELEAAVIKSAAVEHAVVTEVITCHVKDVSTAIPDVLVEKTSDIHEPLIDTLVSEIEFEETVMSATPLVKDDVIKTAEEGSVIMMMNVPSVQFEDNHRVQVQVVDVDIKSAETIVDTALEVGVTETKEVIDVCHETVKEVDTLSATSKTEEVINKESKVTIQEVIQHVKEKVPETVPESVLVNLEQKVMKQPDAVTEESEKAEQQVFEELTQTPDIPGSLDVSVHDRKEDFEEPKDEINEESPIPQIAQSQIVTPSNSGVVVPQNTGIVSSIGNVESPSSLSLEFKLNIQFGQARAPASPPPATERIEPVKKTDVSEVGVQVVEPKKQIDPTQNAEGQKQTEVTEVAVQATEITEPQPANINSTERAVIMNQPVLLDVGMQAMETVKPVEQIKSTERVTPNVQATETIQTVRQTEKTEMSQPVLSEACDQETKAKEPAKQTEEENDQDVWLDAEEDIYTQGESKVPLHEEEERLEQQTESDRDKKAVPQHELEMASNSKIEEEESQQEMLITGATREIESEGEDFAVALEHPETATATITKIEWD</sequence>
<protein>
    <submittedName>
        <fullName evidence="8">A-kinase anchor protein 12-like</fullName>
    </submittedName>
</protein>
<dbReference type="PANTHER" id="PTHR23209:SF4">
    <property type="entry name" value="A-KINASE ANCHOR PROTEIN 12"/>
    <property type="match status" value="1"/>
</dbReference>
<feature type="compositionally biased region" description="Basic and acidic residues" evidence="6">
    <location>
        <begin position="1919"/>
        <end position="1931"/>
    </location>
</feature>